<feature type="transmembrane region" description="Helical" evidence="9">
    <location>
        <begin position="927"/>
        <end position="946"/>
    </location>
</feature>
<keyword evidence="6 9" id="KW-1133">Transmembrane helix</keyword>
<keyword evidence="5 9" id="KW-0812">Transmembrane</keyword>
<feature type="transmembrane region" description="Helical" evidence="9">
    <location>
        <begin position="872"/>
        <end position="896"/>
    </location>
</feature>
<feature type="region of interest" description="Disordered" evidence="10">
    <location>
        <begin position="1273"/>
        <end position="1296"/>
    </location>
</feature>
<feature type="transmembrane region" description="Helical" evidence="9">
    <location>
        <begin position="806"/>
        <end position="825"/>
    </location>
</feature>
<keyword evidence="4" id="KW-1003">Cell membrane</keyword>
<dbReference type="NCBIfam" id="TIGR00834">
    <property type="entry name" value="ae"/>
    <property type="match status" value="1"/>
</dbReference>
<dbReference type="InterPro" id="IPR003024">
    <property type="entry name" value="Na/HCO3_transpt"/>
</dbReference>
<keyword evidence="14" id="KW-1185">Reference proteome</keyword>
<evidence type="ECO:0000256" key="2">
    <source>
        <dbReference type="ARBA" id="ARBA00010993"/>
    </source>
</evidence>
<keyword evidence="3 9" id="KW-0813">Transport</keyword>
<dbReference type="InterPro" id="IPR016152">
    <property type="entry name" value="PTrfase/Anion_transptr"/>
</dbReference>
<dbReference type="GO" id="GO:0051453">
    <property type="term" value="P:regulation of intracellular pH"/>
    <property type="evidence" value="ECO:0007669"/>
    <property type="project" value="TreeGrafter"/>
</dbReference>
<feature type="compositionally biased region" description="Basic and acidic residues" evidence="10">
    <location>
        <begin position="1279"/>
        <end position="1296"/>
    </location>
</feature>
<evidence type="ECO:0000259" key="11">
    <source>
        <dbReference type="Pfam" id="PF00955"/>
    </source>
</evidence>
<feature type="domain" description="Band 3 cytoplasmic" evidence="12">
    <location>
        <begin position="128"/>
        <end position="442"/>
    </location>
</feature>
<feature type="compositionally biased region" description="Basic residues" evidence="10">
    <location>
        <begin position="1184"/>
        <end position="1213"/>
    </location>
</feature>
<feature type="region of interest" description="Disordered" evidence="10">
    <location>
        <begin position="1174"/>
        <end position="1257"/>
    </location>
</feature>
<dbReference type="PANTHER" id="PTHR11453:SF36">
    <property type="entry name" value="ANION EXCHANGE PROTEIN"/>
    <property type="match status" value="1"/>
</dbReference>
<evidence type="ECO:0000259" key="12">
    <source>
        <dbReference type="Pfam" id="PF07565"/>
    </source>
</evidence>
<feature type="domain" description="Bicarbonate transporter-like transmembrane" evidence="11">
    <location>
        <begin position="488"/>
        <end position="842"/>
    </location>
</feature>
<feature type="region of interest" description="Disordered" evidence="10">
    <location>
        <begin position="74"/>
        <end position="111"/>
    </location>
</feature>
<evidence type="ECO:0000313" key="14">
    <source>
        <dbReference type="Proteomes" id="UP001249851"/>
    </source>
</evidence>
<dbReference type="GO" id="GO:0005452">
    <property type="term" value="F:solute:inorganic anion antiporter activity"/>
    <property type="evidence" value="ECO:0007669"/>
    <property type="project" value="InterPro"/>
</dbReference>
<feature type="domain" description="Bicarbonate transporter-like transmembrane" evidence="11">
    <location>
        <begin position="861"/>
        <end position="1028"/>
    </location>
</feature>
<name>A0AAD9QR35_ACRCE</name>
<evidence type="ECO:0000256" key="10">
    <source>
        <dbReference type="SAM" id="MobiDB-lite"/>
    </source>
</evidence>
<dbReference type="Pfam" id="PF00955">
    <property type="entry name" value="HCO3_cotransp"/>
    <property type="match status" value="2"/>
</dbReference>
<dbReference type="Proteomes" id="UP001249851">
    <property type="component" value="Unassembled WGS sequence"/>
</dbReference>
<dbReference type="InterPro" id="IPR011531">
    <property type="entry name" value="HCO3_transpt-like_TM_dom"/>
</dbReference>
<dbReference type="Gene3D" id="3.40.930.10">
    <property type="entry name" value="Mannitol-specific EII, Chain A"/>
    <property type="match status" value="1"/>
</dbReference>
<feature type="compositionally biased region" description="Basic and acidic residues" evidence="10">
    <location>
        <begin position="1242"/>
        <end position="1257"/>
    </location>
</feature>
<evidence type="ECO:0000256" key="1">
    <source>
        <dbReference type="ARBA" id="ARBA00004554"/>
    </source>
</evidence>
<dbReference type="PANTHER" id="PTHR11453">
    <property type="entry name" value="ANION EXCHANGE PROTEIN"/>
    <property type="match status" value="1"/>
</dbReference>
<evidence type="ECO:0000256" key="7">
    <source>
        <dbReference type="ARBA" id="ARBA00023065"/>
    </source>
</evidence>
<dbReference type="SUPFAM" id="SSF55804">
    <property type="entry name" value="Phoshotransferase/anion transport protein"/>
    <property type="match status" value="1"/>
</dbReference>
<protein>
    <recommendedName>
        <fullName evidence="9">Anion exchange protein</fullName>
    </recommendedName>
</protein>
<evidence type="ECO:0000313" key="13">
    <source>
        <dbReference type="EMBL" id="KAK2565555.1"/>
    </source>
</evidence>
<feature type="transmembrane region" description="Helical" evidence="9">
    <location>
        <begin position="752"/>
        <end position="775"/>
    </location>
</feature>
<evidence type="ECO:0000256" key="4">
    <source>
        <dbReference type="ARBA" id="ARBA00022475"/>
    </source>
</evidence>
<evidence type="ECO:0000256" key="5">
    <source>
        <dbReference type="ARBA" id="ARBA00022692"/>
    </source>
</evidence>
<evidence type="ECO:0000256" key="8">
    <source>
        <dbReference type="ARBA" id="ARBA00023136"/>
    </source>
</evidence>
<dbReference type="Gene3D" id="1.10.287.570">
    <property type="entry name" value="Helical hairpin bin"/>
    <property type="match status" value="1"/>
</dbReference>
<comment type="similarity">
    <text evidence="2 9">Belongs to the anion exchanger (TC 2.A.31) family.</text>
</comment>
<evidence type="ECO:0000256" key="6">
    <source>
        <dbReference type="ARBA" id="ARBA00022989"/>
    </source>
</evidence>
<gene>
    <name evidence="13" type="ORF">P5673_010674</name>
</gene>
<feature type="transmembrane region" description="Helical" evidence="9">
    <location>
        <begin position="999"/>
        <end position="1016"/>
    </location>
</feature>
<feature type="transmembrane region" description="Helical" evidence="9">
    <location>
        <begin position="719"/>
        <end position="740"/>
    </location>
</feature>
<dbReference type="GO" id="GO:0008509">
    <property type="term" value="F:monoatomic anion transmembrane transporter activity"/>
    <property type="evidence" value="ECO:0007669"/>
    <property type="project" value="InterPro"/>
</dbReference>
<dbReference type="InterPro" id="IPR003020">
    <property type="entry name" value="HCO3_transpt_euk"/>
</dbReference>
<feature type="transmembrane region" description="Helical" evidence="9">
    <location>
        <begin position="841"/>
        <end position="857"/>
    </location>
</feature>
<sequence length="1296" mass="145179">MMSMEYRPGEVSKIGTEVAVDPHMLDVYHSQVEDSMDEIPGPVDNRVLSSNGYIGELDYQHHRQVYVGVHIPLRPRKHHHQKHHHRRRRRPNGSIEFKSDDSDNQSSSLPTDKVRFILGGEENDESHKMFTQLAHYQSENEEWRQMARWLKFEEAVEEGGDRWSKPHVGTLSLYSLFELRSSLLRGTVLLDMNATNVTQISDLVLDDMVNKNHLDQDCRQKAREVLLKKHRHQCKTKSSKKGKTSIGSFGSFAKKASSAGLSEMLKRSDSTPKSAEQQKLEVVNEVDQKGEFPHLPSAVDLVGKQKDSNAKEEIEMTNSEVCVEYDNNFMKKIPPGAQASNVLVGELDFLKKPVTAFVRLENACVLGNITEVPVPTRFIFLMLGPPGTPGRYHEVGRAIATLMSDEVFHEVAYKAQCREDLLAGIDEFLMQVTVLPPGEWDPSIRIEPPDAVPSQDKRLESAKSGGGGGGEEHDPAGDREEQLAKTGRLCGGLIADMKRRAPWYWSDFKDALNPQCIASIIFIYFACLTPIITFGGVMGTKTGKNMAAMEQILAGGIGGVLFSLFGGQPLIILGATGPMLVFEEILYTFCEGFGIDYLPFRLWIGIWTMLYCFILVVTDASAFVRYFTRFTEESFATLIALIFIVEGFKKLVHVLHDSPVKVGDANGYIDWNACQCVPKDMVDNFTRFNSNTSFYLDYPLGDCERYGGHLVGQACHNNVFFLSVILSLGTFALALSLKGFRTSPYFPTKVRAVISDFAILIAIMVMVGVDVAFGVNTPKLDIPLKFQPTASEKRGWVIPPLGKNPVWTIPAAAIPALLATILVFMDQQITALIVNRREHKLKFSVTGAGVGFFWWAGRVDELQKGAGYHLDLLLVAIIIGICSLLGLPWVVAATVLSVGHVQSLFVESQCTAPGEKTQFLGVREQRVTGTFIFILIGLTVFIAPILKYLPMPVLFGLFFYMGFSALKGLQFFERLKIIFMPVKHQPDLMYLRQVPLNRIHIFTFIQLFCLAVLWAIKSTPAALIFPVMTTAPPSFSSDPKCSGCSQVLRSPKVLMLVAVRKVMEKIFTLYELEVLDDLMPENIKKQKAELEAKKKKEENFEYDDEDNDDDSDSKKYYAMLSGGTCARLFGFRSEGVEVGVGVVHTPGKELNGSAHQSDTPMNISEEMCKTSLWKTFGKDGSTKRSPKRKSKSPDKHKHKHRHHHKNKHGRHRRERDEQNEEDEGLWMLNKKDEGEDGEGSDAELHRKLSTINEDKPGDVIIDMEQIQNSLLEEAEENEEGKSEEKTCVDGDVEAKC</sequence>
<comment type="caution">
    <text evidence="13">The sequence shown here is derived from an EMBL/GenBank/DDBJ whole genome shotgun (WGS) entry which is preliminary data.</text>
</comment>
<keyword evidence="7 9" id="KW-0406">Ion transport</keyword>
<feature type="transmembrane region" description="Helical" evidence="9">
    <location>
        <begin position="952"/>
        <end position="972"/>
    </location>
</feature>
<dbReference type="EMBL" id="JARQWQ010000019">
    <property type="protein sequence ID" value="KAK2565555.1"/>
    <property type="molecule type" value="Genomic_DNA"/>
</dbReference>
<comment type="subcellular location">
    <subcellularLocation>
        <location evidence="1">Basolateral cell membrane</location>
        <topology evidence="1">Multi-pass membrane protein</topology>
    </subcellularLocation>
    <subcellularLocation>
        <location evidence="9">Membrane</location>
        <topology evidence="9">Multi-pass membrane protein</topology>
    </subcellularLocation>
</comment>
<dbReference type="PRINTS" id="PR01232">
    <property type="entry name" value="NAHCO3TRSPRT"/>
</dbReference>
<dbReference type="InterPro" id="IPR013769">
    <property type="entry name" value="Band3_cytoplasmic_dom"/>
</dbReference>
<dbReference type="Pfam" id="PF07565">
    <property type="entry name" value="Band_3_cyto"/>
    <property type="match status" value="1"/>
</dbReference>
<evidence type="ECO:0000256" key="9">
    <source>
        <dbReference type="RuleBase" id="RU362035"/>
    </source>
</evidence>
<feature type="transmembrane region" description="Helical" evidence="9">
    <location>
        <begin position="517"/>
        <end position="540"/>
    </location>
</feature>
<accession>A0AAD9QR35</accession>
<feature type="transmembrane region" description="Helical" evidence="9">
    <location>
        <begin position="635"/>
        <end position="652"/>
    </location>
</feature>
<feature type="region of interest" description="Disordered" evidence="10">
    <location>
        <begin position="441"/>
        <end position="480"/>
    </location>
</feature>
<dbReference type="PRINTS" id="PR01231">
    <property type="entry name" value="HCO3TRNSPORT"/>
</dbReference>
<keyword evidence="8 9" id="KW-0472">Membrane</keyword>
<feature type="transmembrane region" description="Helical" evidence="9">
    <location>
        <begin position="552"/>
        <end position="582"/>
    </location>
</feature>
<dbReference type="GO" id="GO:0008510">
    <property type="term" value="F:sodium:bicarbonate symporter activity"/>
    <property type="evidence" value="ECO:0007669"/>
    <property type="project" value="TreeGrafter"/>
</dbReference>
<feature type="compositionally biased region" description="Basic and acidic residues" evidence="10">
    <location>
        <begin position="470"/>
        <end position="480"/>
    </location>
</feature>
<reference evidence="13" key="1">
    <citation type="journal article" date="2023" name="G3 (Bethesda)">
        <title>Whole genome assembly and annotation of the endangered Caribbean coral Acropora cervicornis.</title>
        <authorList>
            <person name="Selwyn J.D."/>
            <person name="Vollmer S.V."/>
        </authorList>
    </citation>
    <scope>NUCLEOTIDE SEQUENCE</scope>
    <source>
        <strain evidence="13">K2</strain>
    </source>
</reference>
<organism evidence="13 14">
    <name type="scientific">Acropora cervicornis</name>
    <name type="common">Staghorn coral</name>
    <dbReference type="NCBI Taxonomy" id="6130"/>
    <lineage>
        <taxon>Eukaryota</taxon>
        <taxon>Metazoa</taxon>
        <taxon>Cnidaria</taxon>
        <taxon>Anthozoa</taxon>
        <taxon>Hexacorallia</taxon>
        <taxon>Scleractinia</taxon>
        <taxon>Astrocoeniina</taxon>
        <taxon>Acroporidae</taxon>
        <taxon>Acropora</taxon>
    </lineage>
</organism>
<evidence type="ECO:0000256" key="3">
    <source>
        <dbReference type="ARBA" id="ARBA00022448"/>
    </source>
</evidence>
<dbReference type="FunFam" id="1.10.287.570:FF:000001">
    <property type="entry name" value="Anion exchange protein"/>
    <property type="match status" value="1"/>
</dbReference>
<feature type="transmembrane region" description="Helical" evidence="9">
    <location>
        <begin position="602"/>
        <end position="623"/>
    </location>
</feature>
<reference evidence="13" key="2">
    <citation type="journal article" date="2023" name="Science">
        <title>Genomic signatures of disease resistance in endangered staghorn corals.</title>
        <authorList>
            <person name="Vollmer S.V."/>
            <person name="Selwyn J.D."/>
            <person name="Despard B.A."/>
            <person name="Roesel C.L."/>
        </authorList>
    </citation>
    <scope>NUCLEOTIDE SEQUENCE</scope>
    <source>
        <strain evidence="13">K2</strain>
    </source>
</reference>
<proteinExistence type="inferred from homology"/>
<dbReference type="GO" id="GO:0016323">
    <property type="term" value="C:basolateral plasma membrane"/>
    <property type="evidence" value="ECO:0007669"/>
    <property type="project" value="UniProtKB-SubCell"/>
</dbReference>
<feature type="compositionally biased region" description="Basic residues" evidence="10">
    <location>
        <begin position="74"/>
        <end position="91"/>
    </location>
</feature>